<dbReference type="Gene3D" id="3.30.70.330">
    <property type="match status" value="1"/>
</dbReference>
<dbReference type="InterPro" id="IPR036986">
    <property type="entry name" value="S4_RNA-bd_sf"/>
</dbReference>
<dbReference type="PROSITE" id="PS50889">
    <property type="entry name" value="S4"/>
    <property type="match status" value="1"/>
</dbReference>
<keyword evidence="4" id="KW-1185">Reference proteome</keyword>
<dbReference type="Pfam" id="PF17774">
    <property type="entry name" value="YlmH_RBD"/>
    <property type="match status" value="1"/>
</dbReference>
<dbReference type="Proteomes" id="UP000198806">
    <property type="component" value="Unassembled WGS sequence"/>
</dbReference>
<keyword evidence="1" id="KW-0694">RNA-binding</keyword>
<evidence type="ECO:0000259" key="2">
    <source>
        <dbReference type="SMART" id="SM00363"/>
    </source>
</evidence>
<dbReference type="InterPro" id="IPR012677">
    <property type="entry name" value="Nucleotide-bd_a/b_plait_sf"/>
</dbReference>
<dbReference type="GO" id="GO:0003723">
    <property type="term" value="F:RNA binding"/>
    <property type="evidence" value="ECO:0007669"/>
    <property type="project" value="UniProtKB-KW"/>
</dbReference>
<dbReference type="InterPro" id="IPR040591">
    <property type="entry name" value="RqcP2_RBD"/>
</dbReference>
<protein>
    <submittedName>
        <fullName evidence="3">RNA-binding protein YlmH, contains S4-like domain</fullName>
    </submittedName>
</protein>
<dbReference type="EMBL" id="FOWD01000003">
    <property type="protein sequence ID" value="SFN86651.1"/>
    <property type="molecule type" value="Genomic_DNA"/>
</dbReference>
<organism evidence="3 4">
    <name type="scientific">Anaerocolumna aminovalerica</name>
    <dbReference type="NCBI Taxonomy" id="1527"/>
    <lineage>
        <taxon>Bacteria</taxon>
        <taxon>Bacillati</taxon>
        <taxon>Bacillota</taxon>
        <taxon>Clostridia</taxon>
        <taxon>Lachnospirales</taxon>
        <taxon>Lachnospiraceae</taxon>
        <taxon>Anaerocolumna</taxon>
    </lineage>
</organism>
<dbReference type="SUPFAM" id="SSF55174">
    <property type="entry name" value="Alpha-L RNA-binding motif"/>
    <property type="match status" value="1"/>
</dbReference>
<dbReference type="RefSeq" id="WP_242960818.1">
    <property type="nucleotide sequence ID" value="NZ_BAABFM010000006.1"/>
</dbReference>
<dbReference type="STRING" id="1527.SAMN04489757_10379"/>
<evidence type="ECO:0000313" key="4">
    <source>
        <dbReference type="Proteomes" id="UP000198806"/>
    </source>
</evidence>
<sequence>MSKDKEELLLRKRIMELAKVADRKGMATYTDFLNLNEISIFKSMNNELPYINYQLYGGYEGAERNVICFYGDESVKAFSSYITCIRIKPLNKKFSDDLTHRDFLGAIMNLGLERSKIGDILVKEKEGYIFCLSGISSFIIDNLEKVKHTSIQCERMNEEAPEVRPSFKEIRGTVSSPRLDSIIALAFGSSRSSMLSLISSGNVFVDGRLVESNSYVLKEGETVSVRGHGKFIYKELQSQTKKGRYYCLILKYT</sequence>
<dbReference type="Pfam" id="PF01479">
    <property type="entry name" value="S4"/>
    <property type="match status" value="1"/>
</dbReference>
<dbReference type="Gene3D" id="3.10.290.10">
    <property type="entry name" value="RNA-binding S4 domain"/>
    <property type="match status" value="1"/>
</dbReference>
<accession>A0A1I5CJ25</accession>
<dbReference type="AlphaFoldDB" id="A0A1I5CJ25"/>
<evidence type="ECO:0000313" key="3">
    <source>
        <dbReference type="EMBL" id="SFN86651.1"/>
    </source>
</evidence>
<dbReference type="SMART" id="SM00363">
    <property type="entry name" value="S4"/>
    <property type="match status" value="1"/>
</dbReference>
<evidence type="ECO:0000256" key="1">
    <source>
        <dbReference type="PROSITE-ProRule" id="PRU00182"/>
    </source>
</evidence>
<dbReference type="InterPro" id="IPR002942">
    <property type="entry name" value="S4_RNA-bd"/>
</dbReference>
<feature type="domain" description="RNA-binding S4" evidence="2">
    <location>
        <begin position="177"/>
        <end position="237"/>
    </location>
</feature>
<dbReference type="CDD" id="cd00165">
    <property type="entry name" value="S4"/>
    <property type="match status" value="1"/>
</dbReference>
<dbReference type="Gene3D" id="3.30.1370.160">
    <property type="match status" value="1"/>
</dbReference>
<gene>
    <name evidence="3" type="ORF">SAMN04489757_10379</name>
</gene>
<proteinExistence type="predicted"/>
<reference evidence="3 4" key="1">
    <citation type="submission" date="2016-10" db="EMBL/GenBank/DDBJ databases">
        <authorList>
            <person name="de Groot N.N."/>
        </authorList>
    </citation>
    <scope>NUCLEOTIDE SEQUENCE [LARGE SCALE GENOMIC DNA]</scope>
    <source>
        <strain evidence="3 4">DSM 1283</strain>
    </source>
</reference>
<name>A0A1I5CJ25_9FIRM</name>